<proteinExistence type="predicted"/>
<dbReference type="RefSeq" id="WP_011523627.1">
    <property type="nucleotide sequence ID" value="NC_008009.1"/>
</dbReference>
<dbReference type="ESTHER" id="korve-q1ims4">
    <property type="family name" value="A85-Feruloyl-Esterase"/>
</dbReference>
<dbReference type="eggNOG" id="COG0627">
    <property type="taxonomic scope" value="Bacteria"/>
</dbReference>
<sequence length="319" mass="35029">MPCHPERSGAAAQSKDPYLLRKCVVLFFFVCATIIAPAQSRIDCASMPSKLLHRDVPYCVLIPQSYDSAKTTKFPVLYFLHGLGDNQQSLVNMGAWNLISDLRAQNKIGDFLIATPAGWATFYINSADGKTRYSDFFLDEFIPFIEHKYRARTDRSGRAISGISMGGYGAFRFAFANPQKFSAVSAESAALFSDSPKILDQGMQSGAPRARLLGSVFGSPIDAAHWRANDPFELAKQNAAGISRLAIYFNCGQQDGYGFDEGAAALDKQLTAAKIPHTFRLYPGEHSLQYFLTHIGEVMEFHSREFAKHPAATGAASSK</sequence>
<dbReference type="EMBL" id="CP000360">
    <property type="protein sequence ID" value="ABF41826.1"/>
    <property type="molecule type" value="Genomic_DNA"/>
</dbReference>
<dbReference type="PANTHER" id="PTHR48098">
    <property type="entry name" value="ENTEROCHELIN ESTERASE-RELATED"/>
    <property type="match status" value="1"/>
</dbReference>
<name>Q1IMS4_KORVE</name>
<dbReference type="AlphaFoldDB" id="Q1IMS4"/>
<dbReference type="Gene3D" id="3.40.50.1820">
    <property type="entry name" value="alpha/beta hydrolase"/>
    <property type="match status" value="1"/>
</dbReference>
<evidence type="ECO:0000313" key="2">
    <source>
        <dbReference type="Proteomes" id="UP000002432"/>
    </source>
</evidence>
<dbReference type="InterPro" id="IPR000801">
    <property type="entry name" value="Esterase-like"/>
</dbReference>
<dbReference type="OrthoDB" id="9777383at2"/>
<protein>
    <submittedName>
        <fullName evidence="1">Esterase</fullName>
    </submittedName>
</protein>
<dbReference type="PANTHER" id="PTHR48098:SF1">
    <property type="entry name" value="DIACYLGLYCEROL ACYLTRANSFERASE_MYCOLYLTRANSFERASE AG85A"/>
    <property type="match status" value="1"/>
</dbReference>
<gene>
    <name evidence="1" type="ordered locus">Acid345_2825</name>
</gene>
<dbReference type="STRING" id="204669.Acid345_2825"/>
<dbReference type="EnsemblBacteria" id="ABF41826">
    <property type="protein sequence ID" value="ABF41826"/>
    <property type="gene ID" value="Acid345_2825"/>
</dbReference>
<dbReference type="SUPFAM" id="SSF53474">
    <property type="entry name" value="alpha/beta-Hydrolases"/>
    <property type="match status" value="1"/>
</dbReference>
<dbReference type="HOGENOM" id="CLU_037618_1_2_0"/>
<dbReference type="KEGG" id="aba:Acid345_2825"/>
<dbReference type="Pfam" id="PF00756">
    <property type="entry name" value="Esterase"/>
    <property type="match status" value="1"/>
</dbReference>
<dbReference type="InterPro" id="IPR029058">
    <property type="entry name" value="AB_hydrolase_fold"/>
</dbReference>
<reference evidence="1 2" key="1">
    <citation type="journal article" date="2009" name="Appl. Environ. Microbiol.">
        <title>Three genomes from the phylum Acidobacteria provide insight into the lifestyles of these microorganisms in soils.</title>
        <authorList>
            <person name="Ward N.L."/>
            <person name="Challacombe J.F."/>
            <person name="Janssen P.H."/>
            <person name="Henrissat B."/>
            <person name="Coutinho P.M."/>
            <person name="Wu M."/>
            <person name="Xie G."/>
            <person name="Haft D.H."/>
            <person name="Sait M."/>
            <person name="Badger J."/>
            <person name="Barabote R.D."/>
            <person name="Bradley B."/>
            <person name="Brettin T.S."/>
            <person name="Brinkac L.M."/>
            <person name="Bruce D."/>
            <person name="Creasy T."/>
            <person name="Daugherty S.C."/>
            <person name="Davidsen T.M."/>
            <person name="DeBoy R.T."/>
            <person name="Detter J.C."/>
            <person name="Dodson R.J."/>
            <person name="Durkin A.S."/>
            <person name="Ganapathy A."/>
            <person name="Gwinn-Giglio M."/>
            <person name="Han C.S."/>
            <person name="Khouri H."/>
            <person name="Kiss H."/>
            <person name="Kothari S.P."/>
            <person name="Madupu R."/>
            <person name="Nelson K.E."/>
            <person name="Nelson W.C."/>
            <person name="Paulsen I."/>
            <person name="Penn K."/>
            <person name="Ren Q."/>
            <person name="Rosovitz M.J."/>
            <person name="Selengut J.D."/>
            <person name="Shrivastava S."/>
            <person name="Sullivan S.A."/>
            <person name="Tapia R."/>
            <person name="Thompson L.S."/>
            <person name="Watkins K.L."/>
            <person name="Yang Q."/>
            <person name="Yu C."/>
            <person name="Zafar N."/>
            <person name="Zhou L."/>
            <person name="Kuske C.R."/>
        </authorList>
    </citation>
    <scope>NUCLEOTIDE SEQUENCE [LARGE SCALE GENOMIC DNA]</scope>
    <source>
        <strain evidence="1 2">Ellin345</strain>
    </source>
</reference>
<organism evidence="1 2">
    <name type="scientific">Koribacter versatilis (strain Ellin345)</name>
    <dbReference type="NCBI Taxonomy" id="204669"/>
    <lineage>
        <taxon>Bacteria</taxon>
        <taxon>Pseudomonadati</taxon>
        <taxon>Acidobacteriota</taxon>
        <taxon>Terriglobia</taxon>
        <taxon>Terriglobales</taxon>
        <taxon>Candidatus Korobacteraceae</taxon>
        <taxon>Candidatus Korobacter</taxon>
    </lineage>
</organism>
<dbReference type="InterPro" id="IPR050583">
    <property type="entry name" value="Mycobacterial_A85_antigen"/>
</dbReference>
<keyword evidence="2" id="KW-1185">Reference proteome</keyword>
<dbReference type="Proteomes" id="UP000002432">
    <property type="component" value="Chromosome"/>
</dbReference>
<accession>Q1IMS4</accession>
<evidence type="ECO:0000313" key="1">
    <source>
        <dbReference type="EMBL" id="ABF41826.1"/>
    </source>
</evidence>